<evidence type="ECO:0000256" key="8">
    <source>
        <dbReference type="RuleBase" id="RU003943"/>
    </source>
</evidence>
<keyword evidence="7 9" id="KW-0472">Membrane</keyword>
<dbReference type="Proteomes" id="UP001559623">
    <property type="component" value="Unassembled WGS sequence"/>
</dbReference>
<feature type="transmembrane region" description="Helical" evidence="9">
    <location>
        <begin position="226"/>
        <end position="246"/>
    </location>
</feature>
<evidence type="ECO:0000256" key="6">
    <source>
        <dbReference type="ARBA" id="ARBA00022989"/>
    </source>
</evidence>
<reference evidence="10 11" key="1">
    <citation type="submission" date="2023-04" db="EMBL/GenBank/DDBJ databases">
        <title>Genome Sequence of Selenomonas sputigena ATCC 33150.</title>
        <authorList>
            <person name="Miller D.P."/>
            <person name="Anvari S."/>
            <person name="Polson S.W."/>
            <person name="Macdonald M."/>
            <person name="Mcdowell J.V."/>
        </authorList>
    </citation>
    <scope>NUCLEOTIDE SEQUENCE [LARGE SCALE GENOMIC DNA]</scope>
    <source>
        <strain evidence="10 11">ATCC 33150</strain>
    </source>
</reference>
<dbReference type="InterPro" id="IPR037294">
    <property type="entry name" value="ABC_BtuC-like"/>
</dbReference>
<feature type="transmembrane region" description="Helical" evidence="9">
    <location>
        <begin position="136"/>
        <end position="158"/>
    </location>
</feature>
<proteinExistence type="inferred from homology"/>
<dbReference type="CDD" id="cd06550">
    <property type="entry name" value="TM_ABC_iron-siderophores_like"/>
    <property type="match status" value="1"/>
</dbReference>
<dbReference type="SUPFAM" id="SSF81345">
    <property type="entry name" value="ABC transporter involved in vitamin B12 uptake, BtuC"/>
    <property type="match status" value="1"/>
</dbReference>
<feature type="transmembrane region" description="Helical" evidence="9">
    <location>
        <begin position="55"/>
        <end position="75"/>
    </location>
</feature>
<feature type="transmembrane region" description="Helical" evidence="9">
    <location>
        <begin position="252"/>
        <end position="276"/>
    </location>
</feature>
<feature type="transmembrane region" description="Helical" evidence="9">
    <location>
        <begin position="199"/>
        <end position="219"/>
    </location>
</feature>
<comment type="subcellular location">
    <subcellularLocation>
        <location evidence="1 8">Cell membrane</location>
        <topology evidence="1 8">Multi-pass membrane protein</topology>
    </subcellularLocation>
</comment>
<evidence type="ECO:0000256" key="9">
    <source>
        <dbReference type="SAM" id="Phobius"/>
    </source>
</evidence>
<feature type="transmembrane region" description="Helical" evidence="9">
    <location>
        <begin position="6"/>
        <end position="24"/>
    </location>
</feature>
<comment type="caution">
    <text evidence="10">The sequence shown here is derived from an EMBL/GenBank/DDBJ whole genome shotgun (WGS) entry which is preliminary data.</text>
</comment>
<accession>A0ABV3X4F9</accession>
<dbReference type="RefSeq" id="WP_368846410.1">
    <property type="nucleotide sequence ID" value="NZ_CP194411.1"/>
</dbReference>
<comment type="similarity">
    <text evidence="2 8">Belongs to the ABC-3 integral membrane protein family.</text>
</comment>
<evidence type="ECO:0000256" key="3">
    <source>
        <dbReference type="ARBA" id="ARBA00022448"/>
    </source>
</evidence>
<dbReference type="PANTHER" id="PTHR30477">
    <property type="entry name" value="ABC-TRANSPORTER METAL-BINDING PROTEIN"/>
    <property type="match status" value="1"/>
</dbReference>
<feature type="transmembrane region" description="Helical" evidence="9">
    <location>
        <begin position="31"/>
        <end position="49"/>
    </location>
</feature>
<feature type="transmembrane region" description="Helical" evidence="9">
    <location>
        <begin position="87"/>
        <end position="107"/>
    </location>
</feature>
<keyword evidence="11" id="KW-1185">Reference proteome</keyword>
<dbReference type="PANTHER" id="PTHR30477:SF8">
    <property type="entry name" value="METAL TRANSPORT SYSTEM MEMBRANE PROTEIN CT_070-RELATED"/>
    <property type="match status" value="1"/>
</dbReference>
<dbReference type="InterPro" id="IPR001626">
    <property type="entry name" value="ABC_TroCD"/>
</dbReference>
<gene>
    <name evidence="10" type="ORF">QCO44_03360</name>
</gene>
<keyword evidence="4" id="KW-1003">Cell membrane</keyword>
<evidence type="ECO:0000256" key="4">
    <source>
        <dbReference type="ARBA" id="ARBA00022475"/>
    </source>
</evidence>
<evidence type="ECO:0000256" key="5">
    <source>
        <dbReference type="ARBA" id="ARBA00022692"/>
    </source>
</evidence>
<dbReference type="Pfam" id="PF00950">
    <property type="entry name" value="ABC-3"/>
    <property type="match status" value="1"/>
</dbReference>
<evidence type="ECO:0000256" key="7">
    <source>
        <dbReference type="ARBA" id="ARBA00023136"/>
    </source>
</evidence>
<organism evidence="10 11">
    <name type="scientific">Selenomonas sputigena</name>
    <dbReference type="NCBI Taxonomy" id="69823"/>
    <lineage>
        <taxon>Bacteria</taxon>
        <taxon>Bacillati</taxon>
        <taxon>Bacillota</taxon>
        <taxon>Negativicutes</taxon>
        <taxon>Selenomonadales</taxon>
        <taxon>Selenomonadaceae</taxon>
        <taxon>Selenomonas</taxon>
    </lineage>
</organism>
<evidence type="ECO:0000313" key="10">
    <source>
        <dbReference type="EMBL" id="MEX5284680.1"/>
    </source>
</evidence>
<dbReference type="InterPro" id="IPR036390">
    <property type="entry name" value="WH_DNA-bd_sf"/>
</dbReference>
<dbReference type="EMBL" id="JARVLH010000002">
    <property type="protein sequence ID" value="MEX5284680.1"/>
    <property type="molecule type" value="Genomic_DNA"/>
</dbReference>
<evidence type="ECO:0000256" key="2">
    <source>
        <dbReference type="ARBA" id="ARBA00008034"/>
    </source>
</evidence>
<keyword evidence="6 9" id="KW-1133">Transmembrane helix</keyword>
<keyword evidence="5 8" id="KW-0812">Transmembrane</keyword>
<keyword evidence="3 8" id="KW-0813">Transport</keyword>
<dbReference type="SUPFAM" id="SSF46785">
    <property type="entry name" value="Winged helix' DNA-binding domain"/>
    <property type="match status" value="1"/>
</dbReference>
<name>A0ABV3X4F9_9FIRM</name>
<evidence type="ECO:0000313" key="11">
    <source>
        <dbReference type="Proteomes" id="UP001559623"/>
    </source>
</evidence>
<feature type="transmembrane region" description="Helical" evidence="9">
    <location>
        <begin position="170"/>
        <end position="193"/>
    </location>
</feature>
<evidence type="ECO:0000256" key="1">
    <source>
        <dbReference type="ARBA" id="ARBA00004651"/>
    </source>
</evidence>
<dbReference type="Gene3D" id="1.10.3470.10">
    <property type="entry name" value="ABC transporter involved in vitamin B12 uptake, BtuC"/>
    <property type="match status" value="1"/>
</dbReference>
<protein>
    <submittedName>
        <fullName evidence="10">Metal ABC transporter permease</fullName>
    </submittedName>
</protein>
<sequence>MTDSLLVLALTAAACALPGVFLLLRNLSMMADAISHTVLLGIVLAFFLVRDLSSPWLLIGAALMGVVTVLLVELLGKTKAMKSDDAIGIVFPMLFSIAVILISKYAGNVHLDTDMVLMGEVVYAGLDTVPLFGFEIAASALKMGVIFLVNAAFIFLFYKELKLSTFDEESARLIGMATGAIFYGLMTLISLTTVAAFDAVGSILVISFFIAPAATALLFTKRLHHALFLAVLLGVLGSVVGYGLALHFNASMAGMCAIVNMLLYGGAVFVHPKGVITRRWQRMRRKARLKEELLIIHLGTHTAENLYSEENAVRDIAEHLRWSEREMRRVSESLKEAGIVRRSGGYYLLTEKGEERYRALCEEYVI</sequence>